<dbReference type="InterPro" id="IPR036388">
    <property type="entry name" value="WH-like_DNA-bd_sf"/>
</dbReference>
<dbReference type="InterPro" id="IPR036390">
    <property type="entry name" value="WH_DNA-bd_sf"/>
</dbReference>
<evidence type="ECO:0000256" key="1">
    <source>
        <dbReference type="SAM" id="MobiDB-lite"/>
    </source>
</evidence>
<feature type="region of interest" description="Disordered" evidence="1">
    <location>
        <begin position="147"/>
        <end position="173"/>
    </location>
</feature>
<accession>A0A9D1PW80</accession>
<evidence type="ECO:0000313" key="2">
    <source>
        <dbReference type="EMBL" id="HIV99923.1"/>
    </source>
</evidence>
<gene>
    <name evidence="2" type="ORF">H9894_01860</name>
</gene>
<dbReference type="PANTHER" id="PTHR33221">
    <property type="entry name" value="WINGED HELIX-TURN-HELIX TRANSCRIPTIONAL REGULATOR, RRF2 FAMILY"/>
    <property type="match status" value="1"/>
</dbReference>
<evidence type="ECO:0000313" key="3">
    <source>
        <dbReference type="Proteomes" id="UP000886752"/>
    </source>
</evidence>
<dbReference type="EMBL" id="DXHV01000022">
    <property type="protein sequence ID" value="HIV99923.1"/>
    <property type="molecule type" value="Genomic_DNA"/>
</dbReference>
<dbReference type="GO" id="GO:0003700">
    <property type="term" value="F:DNA-binding transcription factor activity"/>
    <property type="evidence" value="ECO:0007669"/>
    <property type="project" value="TreeGrafter"/>
</dbReference>
<reference evidence="2" key="1">
    <citation type="journal article" date="2021" name="PeerJ">
        <title>Extensive microbial diversity within the chicken gut microbiome revealed by metagenomics and culture.</title>
        <authorList>
            <person name="Gilroy R."/>
            <person name="Ravi A."/>
            <person name="Getino M."/>
            <person name="Pursley I."/>
            <person name="Horton D.L."/>
            <person name="Alikhan N.F."/>
            <person name="Baker D."/>
            <person name="Gharbi K."/>
            <person name="Hall N."/>
            <person name="Watson M."/>
            <person name="Adriaenssens E.M."/>
            <person name="Foster-Nyarko E."/>
            <person name="Jarju S."/>
            <person name="Secka A."/>
            <person name="Antonio M."/>
            <person name="Oren A."/>
            <person name="Chaudhuri R.R."/>
            <person name="La Ragione R."/>
            <person name="Hildebrand F."/>
            <person name="Pallen M.J."/>
        </authorList>
    </citation>
    <scope>NUCLEOTIDE SEQUENCE</scope>
    <source>
        <strain evidence="2">ChiHecec2B26-446</strain>
    </source>
</reference>
<protein>
    <submittedName>
        <fullName evidence="2">Rrf2 family transcriptional regulator</fullName>
    </submittedName>
</protein>
<dbReference type="Pfam" id="PF02082">
    <property type="entry name" value="Rrf2"/>
    <property type="match status" value="1"/>
</dbReference>
<dbReference type="SUPFAM" id="SSF46785">
    <property type="entry name" value="Winged helix' DNA-binding domain"/>
    <property type="match status" value="1"/>
</dbReference>
<feature type="compositionally biased region" description="Low complexity" evidence="1">
    <location>
        <begin position="158"/>
        <end position="173"/>
    </location>
</feature>
<organism evidence="2 3">
    <name type="scientific">Candidatus Desulfovibrio intestinipullorum</name>
    <dbReference type="NCBI Taxonomy" id="2838536"/>
    <lineage>
        <taxon>Bacteria</taxon>
        <taxon>Pseudomonadati</taxon>
        <taxon>Thermodesulfobacteriota</taxon>
        <taxon>Desulfovibrionia</taxon>
        <taxon>Desulfovibrionales</taxon>
        <taxon>Desulfovibrionaceae</taxon>
        <taxon>Desulfovibrio</taxon>
    </lineage>
</organism>
<dbReference type="InterPro" id="IPR000944">
    <property type="entry name" value="Tscrpt_reg_Rrf2"/>
</dbReference>
<dbReference type="Gene3D" id="1.10.10.10">
    <property type="entry name" value="Winged helix-like DNA-binding domain superfamily/Winged helix DNA-binding domain"/>
    <property type="match status" value="1"/>
</dbReference>
<name>A0A9D1PW80_9BACT</name>
<proteinExistence type="predicted"/>
<dbReference type="AlphaFoldDB" id="A0A9D1PW80"/>
<comment type="caution">
    <text evidence="2">The sequence shown here is derived from an EMBL/GenBank/DDBJ whole genome shotgun (WGS) entry which is preliminary data.</text>
</comment>
<dbReference type="PANTHER" id="PTHR33221:SF15">
    <property type="entry name" value="HTH-TYPE TRANSCRIPTIONAL REGULATOR YWGB-RELATED"/>
    <property type="match status" value="1"/>
</dbReference>
<sequence length="173" mass="18776">MKYPTRLSDAVHIMAFIALNPVERLSSDKIAESIHTNPAYVRQLMSALRKAGLLLSTKGHPRPELARAPRDITLLAAYQALEGSKPLLHQDTHTNPACGVGVNIQLALRDCYDLVQAQAEEAMRRITLQEILDRYAAKLAASQGSLCVQDKHQEQTPDKAPASSPASSPDGSA</sequence>
<dbReference type="GO" id="GO:0005829">
    <property type="term" value="C:cytosol"/>
    <property type="evidence" value="ECO:0007669"/>
    <property type="project" value="TreeGrafter"/>
</dbReference>
<reference evidence="2" key="2">
    <citation type="submission" date="2021-04" db="EMBL/GenBank/DDBJ databases">
        <authorList>
            <person name="Gilroy R."/>
        </authorList>
    </citation>
    <scope>NUCLEOTIDE SEQUENCE</scope>
    <source>
        <strain evidence="2">ChiHecec2B26-446</strain>
    </source>
</reference>
<dbReference type="Proteomes" id="UP000886752">
    <property type="component" value="Unassembled WGS sequence"/>
</dbReference>
<dbReference type="PROSITE" id="PS51197">
    <property type="entry name" value="HTH_RRF2_2"/>
    <property type="match status" value="1"/>
</dbReference>